<dbReference type="InterPro" id="IPR029058">
    <property type="entry name" value="AB_hydrolase_fold"/>
</dbReference>
<evidence type="ECO:0000313" key="3">
    <source>
        <dbReference type="Proteomes" id="UP001500383"/>
    </source>
</evidence>
<name>A0ABN2ISR2_9ACTN</name>
<dbReference type="PANTHER" id="PTHR43798">
    <property type="entry name" value="MONOACYLGLYCEROL LIPASE"/>
    <property type="match status" value="1"/>
</dbReference>
<protein>
    <submittedName>
        <fullName evidence="2">Alpha/beta fold hydrolase</fullName>
    </submittedName>
</protein>
<organism evidence="2 3">
    <name type="scientific">Dietzia cercidiphylli</name>
    <dbReference type="NCBI Taxonomy" id="498199"/>
    <lineage>
        <taxon>Bacteria</taxon>
        <taxon>Bacillati</taxon>
        <taxon>Actinomycetota</taxon>
        <taxon>Actinomycetes</taxon>
        <taxon>Mycobacteriales</taxon>
        <taxon>Dietziaceae</taxon>
        <taxon>Dietzia</taxon>
    </lineage>
</organism>
<dbReference type="PANTHER" id="PTHR43798:SF33">
    <property type="entry name" value="HYDROLASE, PUTATIVE (AFU_ORTHOLOGUE AFUA_2G14860)-RELATED"/>
    <property type="match status" value="1"/>
</dbReference>
<keyword evidence="3" id="KW-1185">Reference proteome</keyword>
<dbReference type="EMBL" id="BAAAQG010000009">
    <property type="protein sequence ID" value="GAA1711032.1"/>
    <property type="molecule type" value="Genomic_DNA"/>
</dbReference>
<dbReference type="Pfam" id="PF00561">
    <property type="entry name" value="Abhydrolase_1"/>
    <property type="match status" value="1"/>
</dbReference>
<dbReference type="InterPro" id="IPR050266">
    <property type="entry name" value="AB_hydrolase_sf"/>
</dbReference>
<evidence type="ECO:0000313" key="2">
    <source>
        <dbReference type="EMBL" id="GAA1711032.1"/>
    </source>
</evidence>
<dbReference type="Gene3D" id="3.40.50.1820">
    <property type="entry name" value="alpha/beta hydrolase"/>
    <property type="match status" value="1"/>
</dbReference>
<reference evidence="2 3" key="1">
    <citation type="journal article" date="2019" name="Int. J. Syst. Evol. Microbiol.">
        <title>The Global Catalogue of Microorganisms (GCM) 10K type strain sequencing project: providing services to taxonomists for standard genome sequencing and annotation.</title>
        <authorList>
            <consortium name="The Broad Institute Genomics Platform"/>
            <consortium name="The Broad Institute Genome Sequencing Center for Infectious Disease"/>
            <person name="Wu L."/>
            <person name="Ma J."/>
        </authorList>
    </citation>
    <scope>NUCLEOTIDE SEQUENCE [LARGE SCALE GENOMIC DNA]</scope>
    <source>
        <strain evidence="2 3">JCM 16002</strain>
    </source>
</reference>
<keyword evidence="2" id="KW-0378">Hydrolase</keyword>
<dbReference type="InterPro" id="IPR000073">
    <property type="entry name" value="AB_hydrolase_1"/>
</dbReference>
<dbReference type="GO" id="GO:0016787">
    <property type="term" value="F:hydrolase activity"/>
    <property type="evidence" value="ECO:0007669"/>
    <property type="project" value="UniProtKB-KW"/>
</dbReference>
<evidence type="ECO:0000259" key="1">
    <source>
        <dbReference type="Pfam" id="PF00561"/>
    </source>
</evidence>
<feature type="domain" description="AB hydrolase-1" evidence="1">
    <location>
        <begin position="51"/>
        <end position="292"/>
    </location>
</feature>
<dbReference type="PRINTS" id="PR00111">
    <property type="entry name" value="ABHYDROLASE"/>
</dbReference>
<dbReference type="Proteomes" id="UP001500383">
    <property type="component" value="Unassembled WGS sequence"/>
</dbReference>
<gene>
    <name evidence="2" type="ORF">GCM10009831_20760</name>
</gene>
<proteinExistence type="predicted"/>
<sequence length="328" mass="35500">MLLATRYGAETVPEGECDMQNSDVHKTEMQRTRLHGRELAYREAGAGEGKPTLLLIHGMAGSSVTWRELIPRLESRFHIIAPDLPGHGESSLDFDDYSLGAMASALRDLLVVKGIRRCTVIGQSLGGGVALQFVYQYPDFCERIALIGSGGLGKEVNWILRLLAVPGAELLLTAGAAPFLVSAGDKARGFLTGRGVRAIALEEPWAAYESLGRPGHRRTFFKTLRAVVDNKGQAVSASNRLYLAAQLPFQLIWGDRDPIIPVSHGLTTHEAIPGSRLAIVEGTGHYPHVEDPAAVERILVDFMESTEPGHIDHQLLGELVTAGGDEAR</sequence>
<accession>A0ABN2ISR2</accession>
<dbReference type="SUPFAM" id="SSF53474">
    <property type="entry name" value="alpha/beta-Hydrolases"/>
    <property type="match status" value="1"/>
</dbReference>
<comment type="caution">
    <text evidence="2">The sequence shown here is derived from an EMBL/GenBank/DDBJ whole genome shotgun (WGS) entry which is preliminary data.</text>
</comment>